<dbReference type="Pfam" id="PF00089">
    <property type="entry name" value="Trypsin"/>
    <property type="match status" value="1"/>
</dbReference>
<dbReference type="PANTHER" id="PTHR46580">
    <property type="entry name" value="SENSOR KINASE-RELATED"/>
    <property type="match status" value="1"/>
</dbReference>
<accession>A0A542XUJ6</accession>
<dbReference type="Gene3D" id="2.40.10.10">
    <property type="entry name" value="Trypsin-like serine proteases"/>
    <property type="match status" value="1"/>
</dbReference>
<dbReference type="EMBL" id="VFOL01000001">
    <property type="protein sequence ID" value="TQL39504.1"/>
    <property type="molecule type" value="Genomic_DNA"/>
</dbReference>
<proteinExistence type="predicted"/>
<dbReference type="PROSITE" id="PS50240">
    <property type="entry name" value="TRYPSIN_DOM"/>
    <property type="match status" value="1"/>
</dbReference>
<dbReference type="SUPFAM" id="SSF50494">
    <property type="entry name" value="Trypsin-like serine proteases"/>
    <property type="match status" value="1"/>
</dbReference>
<reference evidence="4 5" key="1">
    <citation type="submission" date="2019-06" db="EMBL/GenBank/DDBJ databases">
        <title>Sequencing the genomes of 1000 actinobacteria strains.</title>
        <authorList>
            <person name="Klenk H.-P."/>
        </authorList>
    </citation>
    <scope>NUCLEOTIDE SEQUENCE [LARGE SCALE GENOMIC DNA]</scope>
    <source>
        <strain evidence="4 5">DSM 44819</strain>
    </source>
</reference>
<dbReference type="Proteomes" id="UP000677457">
    <property type="component" value="Unassembled WGS sequence"/>
</dbReference>
<name>A0A542XUJ6_SALAC</name>
<dbReference type="Proteomes" id="UP000315983">
    <property type="component" value="Unassembled WGS sequence"/>
</dbReference>
<keyword evidence="6" id="KW-1185">Reference proteome</keyword>
<feature type="chain" id="PRO_5038798993" evidence="1">
    <location>
        <begin position="30"/>
        <end position="767"/>
    </location>
</feature>
<evidence type="ECO:0000259" key="2">
    <source>
        <dbReference type="PROSITE" id="PS50240"/>
    </source>
</evidence>
<keyword evidence="1" id="KW-0732">Signal</keyword>
<sequence length="767" mass="81185">MRNGVIRTGVGALLAAGLVAGTLTGGAVSAVSGAESVPDGGYSFTAKVTFGELHSCTGALVASRWIVTAKTCFTEDAAAPTEGAPSRPTSVLVGRTNLAGSTGHRLAVTNLVPHPTRNVLLAELSAPVDGVTPMSWSSAAPTAQEVLRVTGYGRTATEWVPDRLHTATFTVADVAATTIEVTGTSAAATICKGDGGGPAFRETESSVELVAINNTSWQGGCLGETETRTDATQTRLDELADWFRESTRLQPYALTNTVAGEFTGDSRDDLMAVEPGTGKLWLYPGTTTDRLWDDRIQVRPDVTWTDYRELVAGQFGGDANEDLLAIEIATEKLWLFPGDGAGGLGQRVQAGSGWQGKIDLVAGQFNRDGHDDIAAIAITTEQLLMWPGNGAGGFSKSVQIGKKWGNLTELVAGRFNRDDYDDIVGLTKDTGDLRMFTGSAAGGAVWGPQSTIAGGGSALGSLAAGKLNPDGYDDLIATEHDQLWLYPGTVAGGPLGERVTPIGRVPVLQPHGLLEAVTGEFTRDQYADLIGVERGTGRLWLYPGTGAGLWAPRVQVGIGWTGLRDLTVGRFNEDSYDDLLAINSSTGDLWLWPGTANGTQWGYKGTDPVGWGWQGFEQLTTGRFNDDAYDDLVAVHKSTGKLRMWPGRGNATWGTSVELDTSDWNTLSALARGQFNDDSYDDLVAVEEATGKLWLYPGRAGGGFSDRVEVASGGWAGRDELASIRFDQDGYDDLIVGEAASGQVWLYLGRMTGGPKWGDPTEFGPVS</sequence>
<feature type="signal peptide" evidence="1">
    <location>
        <begin position="1"/>
        <end position="29"/>
    </location>
</feature>
<evidence type="ECO:0000313" key="5">
    <source>
        <dbReference type="Proteomes" id="UP000315983"/>
    </source>
</evidence>
<dbReference type="GO" id="GO:0006508">
    <property type="term" value="P:proteolysis"/>
    <property type="evidence" value="ECO:0007669"/>
    <property type="project" value="InterPro"/>
</dbReference>
<reference evidence="3 6" key="2">
    <citation type="submission" date="2021-03" db="EMBL/GenBank/DDBJ databases">
        <title>Whole genome shotgun sequence of Salinispora arenicola NBRC 105043.</title>
        <authorList>
            <person name="Komaki H."/>
            <person name="Tamura T."/>
        </authorList>
    </citation>
    <scope>NUCLEOTIDE SEQUENCE [LARGE SCALE GENOMIC DNA]</scope>
    <source>
        <strain evidence="3 6">NBRC 105043</strain>
    </source>
</reference>
<dbReference type="Gene3D" id="2.40.128.340">
    <property type="match status" value="1"/>
</dbReference>
<dbReference type="InterPro" id="IPR043504">
    <property type="entry name" value="Peptidase_S1_PA_chymotrypsin"/>
</dbReference>
<evidence type="ECO:0000256" key="1">
    <source>
        <dbReference type="SAM" id="SignalP"/>
    </source>
</evidence>
<evidence type="ECO:0000313" key="3">
    <source>
        <dbReference type="EMBL" id="GIM86553.1"/>
    </source>
</evidence>
<comment type="caution">
    <text evidence="4">The sequence shown here is derived from an EMBL/GenBank/DDBJ whole genome shotgun (WGS) entry which is preliminary data.</text>
</comment>
<dbReference type="SUPFAM" id="SSF69318">
    <property type="entry name" value="Integrin alpha N-terminal domain"/>
    <property type="match status" value="2"/>
</dbReference>
<evidence type="ECO:0000313" key="4">
    <source>
        <dbReference type="EMBL" id="TQL39504.1"/>
    </source>
</evidence>
<dbReference type="SMART" id="SM00020">
    <property type="entry name" value="Tryp_SPc"/>
    <property type="match status" value="1"/>
</dbReference>
<dbReference type="InterPro" id="IPR009003">
    <property type="entry name" value="Peptidase_S1_PA"/>
</dbReference>
<dbReference type="EMBL" id="BOQM01000025">
    <property type="protein sequence ID" value="GIM86553.1"/>
    <property type="molecule type" value="Genomic_DNA"/>
</dbReference>
<protein>
    <submittedName>
        <fullName evidence="4">Trypsin</fullName>
    </submittedName>
</protein>
<dbReference type="GO" id="GO:0004252">
    <property type="term" value="F:serine-type endopeptidase activity"/>
    <property type="evidence" value="ECO:0007669"/>
    <property type="project" value="InterPro"/>
</dbReference>
<dbReference type="Gene3D" id="2.130.10.130">
    <property type="entry name" value="Integrin alpha, N-terminal"/>
    <property type="match status" value="1"/>
</dbReference>
<dbReference type="InterPro" id="IPR028994">
    <property type="entry name" value="Integrin_alpha_N"/>
</dbReference>
<gene>
    <name evidence="4" type="ORF">FB564_4763</name>
    <name evidence="3" type="ORF">Sar04_32890</name>
</gene>
<dbReference type="InterPro" id="IPR001254">
    <property type="entry name" value="Trypsin_dom"/>
</dbReference>
<feature type="domain" description="Peptidase S1" evidence="2">
    <location>
        <begin position="23"/>
        <end position="248"/>
    </location>
</feature>
<dbReference type="AlphaFoldDB" id="A0A542XUJ6"/>
<organism evidence="4 5">
    <name type="scientific">Salinispora arenicola</name>
    <dbReference type="NCBI Taxonomy" id="168697"/>
    <lineage>
        <taxon>Bacteria</taxon>
        <taxon>Bacillati</taxon>
        <taxon>Actinomycetota</taxon>
        <taxon>Actinomycetes</taxon>
        <taxon>Micromonosporales</taxon>
        <taxon>Micromonosporaceae</taxon>
        <taxon>Salinispora</taxon>
    </lineage>
</organism>
<evidence type="ECO:0000313" key="6">
    <source>
        <dbReference type="Proteomes" id="UP000677457"/>
    </source>
</evidence>